<name>A0AA35W1E3_GEOBA</name>
<protein>
    <recommendedName>
        <fullName evidence="1">Death domain-containing protein</fullName>
    </recommendedName>
</protein>
<comment type="caution">
    <text evidence="2">The sequence shown here is derived from an EMBL/GenBank/DDBJ whole genome shotgun (WGS) entry which is preliminary data.</text>
</comment>
<dbReference type="Gene3D" id="1.10.533.10">
    <property type="entry name" value="Death Domain, Fas"/>
    <property type="match status" value="1"/>
</dbReference>
<sequence>MDPVSVERPSMLNLLNIRLPSRVGPRIDVFGTYLLRDNDGNKMANIAANCQGKPESMAMEVLREWLAGKGVEVSWESLVATLKKSDLSGVTDDVQMMLEQLRS</sequence>
<dbReference type="PROSITE" id="PS50017">
    <property type="entry name" value="DEATH_DOMAIN"/>
    <property type="match status" value="1"/>
</dbReference>
<dbReference type="InterPro" id="IPR011029">
    <property type="entry name" value="DEATH-like_dom_sf"/>
</dbReference>
<dbReference type="AlphaFoldDB" id="A0AA35W1E3"/>
<evidence type="ECO:0000259" key="1">
    <source>
        <dbReference type="PROSITE" id="PS50017"/>
    </source>
</evidence>
<dbReference type="InterPro" id="IPR000488">
    <property type="entry name" value="Death_dom"/>
</dbReference>
<reference evidence="2" key="1">
    <citation type="submission" date="2023-03" db="EMBL/GenBank/DDBJ databases">
        <authorList>
            <person name="Steffen K."/>
            <person name="Cardenas P."/>
        </authorList>
    </citation>
    <scope>NUCLEOTIDE SEQUENCE</scope>
</reference>
<dbReference type="GO" id="GO:0007165">
    <property type="term" value="P:signal transduction"/>
    <property type="evidence" value="ECO:0007669"/>
    <property type="project" value="InterPro"/>
</dbReference>
<keyword evidence="3" id="KW-1185">Reference proteome</keyword>
<dbReference type="Proteomes" id="UP001174909">
    <property type="component" value="Unassembled WGS sequence"/>
</dbReference>
<proteinExistence type="predicted"/>
<dbReference type="EMBL" id="CASHTH010000540">
    <property type="protein sequence ID" value="CAI8003760.1"/>
    <property type="molecule type" value="Genomic_DNA"/>
</dbReference>
<feature type="domain" description="Death" evidence="1">
    <location>
        <begin position="58"/>
        <end position="98"/>
    </location>
</feature>
<evidence type="ECO:0000313" key="3">
    <source>
        <dbReference type="Proteomes" id="UP001174909"/>
    </source>
</evidence>
<gene>
    <name evidence="2" type="ORF">GBAR_LOCUS3756</name>
</gene>
<evidence type="ECO:0000313" key="2">
    <source>
        <dbReference type="EMBL" id="CAI8003760.1"/>
    </source>
</evidence>
<organism evidence="2 3">
    <name type="scientific">Geodia barretti</name>
    <name type="common">Barrett's horny sponge</name>
    <dbReference type="NCBI Taxonomy" id="519541"/>
    <lineage>
        <taxon>Eukaryota</taxon>
        <taxon>Metazoa</taxon>
        <taxon>Porifera</taxon>
        <taxon>Demospongiae</taxon>
        <taxon>Heteroscleromorpha</taxon>
        <taxon>Tetractinellida</taxon>
        <taxon>Astrophorina</taxon>
        <taxon>Geodiidae</taxon>
        <taxon>Geodia</taxon>
    </lineage>
</organism>
<accession>A0AA35W1E3</accession>